<dbReference type="EMBL" id="BJMM01000006">
    <property type="protein sequence ID" value="GEB49096.1"/>
    <property type="molecule type" value="Genomic_DNA"/>
</dbReference>
<evidence type="ECO:0000313" key="7">
    <source>
        <dbReference type="EMBL" id="GEB49096.1"/>
    </source>
</evidence>
<feature type="domain" description="SIS" evidence="6">
    <location>
        <begin position="231"/>
        <end position="368"/>
    </location>
</feature>
<name>A0A4Y3QUK9_STRCI</name>
<feature type="domain" description="SIS" evidence="6">
    <location>
        <begin position="53"/>
        <end position="197"/>
    </location>
</feature>
<dbReference type="RefSeq" id="WP_086814430.1">
    <property type="nucleotide sequence ID" value="NZ_BJMM01000006.1"/>
</dbReference>
<dbReference type="Pfam" id="PF01380">
    <property type="entry name" value="SIS"/>
    <property type="match status" value="1"/>
</dbReference>
<dbReference type="GO" id="GO:0006047">
    <property type="term" value="P:UDP-N-acetylglucosamine metabolic process"/>
    <property type="evidence" value="ECO:0007669"/>
    <property type="project" value="TreeGrafter"/>
</dbReference>
<evidence type="ECO:0000256" key="1">
    <source>
        <dbReference type="ARBA" id="ARBA00001031"/>
    </source>
</evidence>
<evidence type="ECO:0000313" key="8">
    <source>
        <dbReference type="Proteomes" id="UP000319210"/>
    </source>
</evidence>
<accession>A0A4Y3QUK9</accession>
<dbReference type="AlphaFoldDB" id="A0A4Y3QUK9"/>
<dbReference type="PROSITE" id="PS51464">
    <property type="entry name" value="SIS"/>
    <property type="match status" value="2"/>
</dbReference>
<evidence type="ECO:0000256" key="4">
    <source>
        <dbReference type="ARBA" id="ARBA00022737"/>
    </source>
</evidence>
<dbReference type="GO" id="GO:0097367">
    <property type="term" value="F:carbohydrate derivative binding"/>
    <property type="evidence" value="ECO:0007669"/>
    <property type="project" value="InterPro"/>
</dbReference>
<dbReference type="Proteomes" id="UP000319210">
    <property type="component" value="Unassembled WGS sequence"/>
</dbReference>
<dbReference type="PANTHER" id="PTHR10937:SF0">
    <property type="entry name" value="GLUTAMINE--FRUCTOSE-6-PHOSPHATE TRANSAMINASE (ISOMERIZING)"/>
    <property type="match status" value="1"/>
</dbReference>
<keyword evidence="4" id="KW-0677">Repeat</keyword>
<dbReference type="PANTHER" id="PTHR10937">
    <property type="entry name" value="GLUCOSAMINE--FRUCTOSE-6-PHOSPHATE AMINOTRANSFERASE, ISOMERIZING"/>
    <property type="match status" value="1"/>
</dbReference>
<reference evidence="7 8" key="1">
    <citation type="submission" date="2019-06" db="EMBL/GenBank/DDBJ databases">
        <title>Whole genome shotgun sequence of Streptomyces cacaoi subsp. cacaoi NBRC 12748.</title>
        <authorList>
            <person name="Hosoyama A."/>
            <person name="Uohara A."/>
            <person name="Ohji S."/>
            <person name="Ichikawa N."/>
        </authorList>
    </citation>
    <scope>NUCLEOTIDE SEQUENCE [LARGE SCALE GENOMIC DNA]</scope>
    <source>
        <strain evidence="7 8">NBRC 12748</strain>
    </source>
</reference>
<dbReference type="CDD" id="cd05008">
    <property type="entry name" value="SIS_GlmS_GlmD_1"/>
    <property type="match status" value="1"/>
</dbReference>
<comment type="caution">
    <text evidence="7">The sequence shown here is derived from an EMBL/GenBank/DDBJ whole genome shotgun (WGS) entry which is preliminary data.</text>
</comment>
<comment type="catalytic activity">
    <reaction evidence="1">
        <text>D-fructose 6-phosphate + L-glutamine = D-glucosamine 6-phosphate + L-glutamate</text>
        <dbReference type="Rhea" id="RHEA:13237"/>
        <dbReference type="ChEBI" id="CHEBI:29985"/>
        <dbReference type="ChEBI" id="CHEBI:58359"/>
        <dbReference type="ChEBI" id="CHEBI:58725"/>
        <dbReference type="ChEBI" id="CHEBI:61527"/>
        <dbReference type="EC" id="2.6.1.16"/>
    </reaction>
</comment>
<proteinExistence type="predicted"/>
<evidence type="ECO:0000256" key="3">
    <source>
        <dbReference type="ARBA" id="ARBA00016090"/>
    </source>
</evidence>
<evidence type="ECO:0000256" key="5">
    <source>
        <dbReference type="SAM" id="MobiDB-lite"/>
    </source>
</evidence>
<dbReference type="GO" id="GO:0006487">
    <property type="term" value="P:protein N-linked glycosylation"/>
    <property type="evidence" value="ECO:0007669"/>
    <property type="project" value="TreeGrafter"/>
</dbReference>
<feature type="region of interest" description="Disordered" evidence="5">
    <location>
        <begin position="1"/>
        <end position="22"/>
    </location>
</feature>
<dbReference type="GO" id="GO:0004360">
    <property type="term" value="F:glutamine-fructose-6-phosphate transaminase (isomerizing) activity"/>
    <property type="evidence" value="ECO:0007669"/>
    <property type="project" value="UniProtKB-EC"/>
</dbReference>
<evidence type="ECO:0000259" key="6">
    <source>
        <dbReference type="PROSITE" id="PS51464"/>
    </source>
</evidence>
<dbReference type="OrthoDB" id="3689856at2"/>
<feature type="compositionally biased region" description="Low complexity" evidence="5">
    <location>
        <begin position="1"/>
        <end position="10"/>
    </location>
</feature>
<dbReference type="InterPro" id="IPR001347">
    <property type="entry name" value="SIS_dom"/>
</dbReference>
<protein>
    <recommendedName>
        <fullName evidence="3">Glutamine--fructose-6-phosphate aminotransferase [isomerizing]</fullName>
        <ecNumber evidence="2">2.6.1.16</ecNumber>
    </recommendedName>
</protein>
<dbReference type="EC" id="2.6.1.16" evidence="2"/>
<keyword evidence="8" id="KW-1185">Reference proteome</keyword>
<dbReference type="InterPro" id="IPR035466">
    <property type="entry name" value="GlmS/AgaS_SIS"/>
</dbReference>
<organism evidence="7 8">
    <name type="scientific">Streptomyces cacaoi</name>
    <dbReference type="NCBI Taxonomy" id="1898"/>
    <lineage>
        <taxon>Bacteria</taxon>
        <taxon>Bacillati</taxon>
        <taxon>Actinomycetota</taxon>
        <taxon>Actinomycetes</taxon>
        <taxon>Kitasatosporales</taxon>
        <taxon>Streptomycetaceae</taxon>
        <taxon>Streptomyces</taxon>
    </lineage>
</organism>
<evidence type="ECO:0000256" key="2">
    <source>
        <dbReference type="ARBA" id="ARBA00012916"/>
    </source>
</evidence>
<dbReference type="SUPFAM" id="SSF53697">
    <property type="entry name" value="SIS domain"/>
    <property type="match status" value="1"/>
</dbReference>
<dbReference type="InterPro" id="IPR046348">
    <property type="entry name" value="SIS_dom_sf"/>
</dbReference>
<gene>
    <name evidence="7" type="ORF">SCA03_16470</name>
</gene>
<feature type="compositionally biased region" description="Low complexity" evidence="5">
    <location>
        <begin position="374"/>
        <end position="384"/>
    </location>
</feature>
<dbReference type="GO" id="GO:0006002">
    <property type="term" value="P:fructose 6-phosphate metabolic process"/>
    <property type="evidence" value="ECO:0007669"/>
    <property type="project" value="TreeGrafter"/>
</dbReference>
<feature type="region of interest" description="Disordered" evidence="5">
    <location>
        <begin position="374"/>
        <end position="401"/>
    </location>
</feature>
<sequence length="401" mass="41215">MSGPNGPGSPTAGGAGAGPPRLEPQVMLRQAEALAADLSRHTGPFDAQVRALLPPRWASVDTVSIVGDGDSYHAACAVRTAFAALAGVDCRPVSALPFVEYEPLGADRRPPRTELTLAVSASGRTPLVVRAVERARECGAGTVAVTGTPGSPLAEAADGALLVGLPDSERSPGVRTYQASLLGLLLIAVRLGELRGHLAAPEADALREELAALADPVAATVRAARERCREPAELIAEAGVLSVVGSGPSYGTALFAAAKVVETSGVLAVGQDLEEWCHVERFARPPGMPVVVVAAPGRSHGHAVRVAERAASLGRRVVAVAPEDDADVARHAWAVLPVAARAREEFSPLLHHVFAAPLACHLARHLGRAPFLADLPPAARAPSSPSSPPSLPSSPTSTTSR</sequence>
<dbReference type="Gene3D" id="3.40.50.10490">
    <property type="entry name" value="Glucose-6-phosphate isomerase like protein, domain 1"/>
    <property type="match status" value="2"/>
</dbReference>